<dbReference type="EMBL" id="NNAY01002985">
    <property type="protein sequence ID" value="OXU20173.1"/>
    <property type="molecule type" value="Genomic_DNA"/>
</dbReference>
<protein>
    <submittedName>
        <fullName evidence="1">Uncharacterized protein</fullName>
    </submittedName>
</protein>
<dbReference type="AlphaFoldDB" id="A0A232EP97"/>
<sequence>MYIYEDIVCQVSSITKHWIRNPRGGYDGEKFKRFLATPERCYLGLIADVRTKEAYIVCGERENY</sequence>
<dbReference type="Proteomes" id="UP000215335">
    <property type="component" value="Unassembled WGS sequence"/>
</dbReference>
<evidence type="ECO:0000313" key="2">
    <source>
        <dbReference type="Proteomes" id="UP000215335"/>
    </source>
</evidence>
<organism evidence="1 2">
    <name type="scientific">Trichomalopsis sarcophagae</name>
    <dbReference type="NCBI Taxonomy" id="543379"/>
    <lineage>
        <taxon>Eukaryota</taxon>
        <taxon>Metazoa</taxon>
        <taxon>Ecdysozoa</taxon>
        <taxon>Arthropoda</taxon>
        <taxon>Hexapoda</taxon>
        <taxon>Insecta</taxon>
        <taxon>Pterygota</taxon>
        <taxon>Neoptera</taxon>
        <taxon>Endopterygota</taxon>
        <taxon>Hymenoptera</taxon>
        <taxon>Apocrita</taxon>
        <taxon>Proctotrupomorpha</taxon>
        <taxon>Chalcidoidea</taxon>
        <taxon>Pteromalidae</taxon>
        <taxon>Pteromalinae</taxon>
        <taxon>Trichomalopsis</taxon>
    </lineage>
</organism>
<reference evidence="1 2" key="1">
    <citation type="journal article" date="2017" name="Curr. Biol.">
        <title>The Evolution of Venom by Co-option of Single-Copy Genes.</title>
        <authorList>
            <person name="Martinson E.O."/>
            <person name="Mrinalini"/>
            <person name="Kelkar Y.D."/>
            <person name="Chang C.H."/>
            <person name="Werren J.H."/>
        </authorList>
    </citation>
    <scope>NUCLEOTIDE SEQUENCE [LARGE SCALE GENOMIC DNA]</scope>
    <source>
        <strain evidence="1 2">Alberta</strain>
        <tissue evidence="1">Whole body</tissue>
    </source>
</reference>
<keyword evidence="2" id="KW-1185">Reference proteome</keyword>
<gene>
    <name evidence="1" type="ORF">TSAR_011750</name>
</gene>
<name>A0A232EP97_9HYME</name>
<accession>A0A232EP97</accession>
<proteinExistence type="predicted"/>
<comment type="caution">
    <text evidence="1">The sequence shown here is derived from an EMBL/GenBank/DDBJ whole genome shotgun (WGS) entry which is preliminary data.</text>
</comment>
<evidence type="ECO:0000313" key="1">
    <source>
        <dbReference type="EMBL" id="OXU20173.1"/>
    </source>
</evidence>